<name>A0ACB9NWV6_9MYRT</name>
<organism evidence="1 2">
    <name type="scientific">Melastoma candidum</name>
    <dbReference type="NCBI Taxonomy" id="119954"/>
    <lineage>
        <taxon>Eukaryota</taxon>
        <taxon>Viridiplantae</taxon>
        <taxon>Streptophyta</taxon>
        <taxon>Embryophyta</taxon>
        <taxon>Tracheophyta</taxon>
        <taxon>Spermatophyta</taxon>
        <taxon>Magnoliopsida</taxon>
        <taxon>eudicotyledons</taxon>
        <taxon>Gunneridae</taxon>
        <taxon>Pentapetalae</taxon>
        <taxon>rosids</taxon>
        <taxon>malvids</taxon>
        <taxon>Myrtales</taxon>
        <taxon>Melastomataceae</taxon>
        <taxon>Melastomatoideae</taxon>
        <taxon>Melastomateae</taxon>
        <taxon>Melastoma</taxon>
    </lineage>
</organism>
<sequence length="515" mass="58482">MEESGEVHSADEKGPSERIKRRLKTPQQLAGLEEFYSEHKYPTEEMRFKIAEQLGLTEKQVSGWFCHRRLKDKKLLRDESNAEGRQDRSSGVNQDHACGPRQDSCGSTKQADRRFEPREVESRRLYRPNSSPADLTFELKGQYGENFAAQEDTSSGSSSASRDRFCAQGVEHYGRGRFGAKNEVLDPNPSNGKSTMDMRYKPSGYLKRKGGVENPTIIAVKRRLGRHYQDDGPVLSIVFDPLPPGAFESPIDDLDFGSHYAEDPTPISSHGYGIPKLHNLDSRLAGYNSKVDYHKLLEAEGNFREEHVFSHYDDQTPIPLNKRHVASNFGGEFGGRKSSDVQEYHNGDAYAYNSGRESRSMITGHPTKEMRPKFASDCLPPRSMKSSSRKMDRHVHNDYAVNNGFVPNGKMMPKPVTRHRNESLHPEDEGPSRKILKKEKQHRDTELSEYLDRDSEDMHGIPELPAATRVRGKLPQQDGTSFSLHPRKYQTMESAPEMPSYMEEDEDDEELNSSE</sequence>
<dbReference type="Proteomes" id="UP001057402">
    <property type="component" value="Chromosome 7"/>
</dbReference>
<reference evidence="2" key="1">
    <citation type="journal article" date="2023" name="Front. Plant Sci.">
        <title>Chromosomal-level genome assembly of Melastoma candidum provides insights into trichome evolution.</title>
        <authorList>
            <person name="Zhong Y."/>
            <person name="Wu W."/>
            <person name="Sun C."/>
            <person name="Zou P."/>
            <person name="Liu Y."/>
            <person name="Dai S."/>
            <person name="Zhou R."/>
        </authorList>
    </citation>
    <scope>NUCLEOTIDE SEQUENCE [LARGE SCALE GENOMIC DNA]</scope>
</reference>
<evidence type="ECO:0000313" key="2">
    <source>
        <dbReference type="Proteomes" id="UP001057402"/>
    </source>
</evidence>
<keyword evidence="2" id="KW-1185">Reference proteome</keyword>
<evidence type="ECO:0000313" key="1">
    <source>
        <dbReference type="EMBL" id="KAI4340526.1"/>
    </source>
</evidence>
<comment type="caution">
    <text evidence="1">The sequence shown here is derived from an EMBL/GenBank/DDBJ whole genome shotgun (WGS) entry which is preliminary data.</text>
</comment>
<dbReference type="EMBL" id="CM042886">
    <property type="protein sequence ID" value="KAI4340526.1"/>
    <property type="molecule type" value="Genomic_DNA"/>
</dbReference>
<protein>
    <submittedName>
        <fullName evidence="1">Uncharacterized protein</fullName>
    </submittedName>
</protein>
<gene>
    <name evidence="1" type="ORF">MLD38_025353</name>
</gene>
<proteinExistence type="predicted"/>
<accession>A0ACB9NWV6</accession>